<dbReference type="InterPro" id="IPR003598">
    <property type="entry name" value="Ig_sub2"/>
</dbReference>
<dbReference type="SUPFAM" id="SSF48726">
    <property type="entry name" value="Immunoglobulin"/>
    <property type="match status" value="2"/>
</dbReference>
<evidence type="ECO:0000313" key="2">
    <source>
        <dbReference type="EMBL" id="JAT11015.1"/>
    </source>
</evidence>
<organism evidence="2">
    <name type="scientific">Graphocephala atropunctata</name>
    <dbReference type="NCBI Taxonomy" id="36148"/>
    <lineage>
        <taxon>Eukaryota</taxon>
        <taxon>Metazoa</taxon>
        <taxon>Ecdysozoa</taxon>
        <taxon>Arthropoda</taxon>
        <taxon>Hexapoda</taxon>
        <taxon>Insecta</taxon>
        <taxon>Pterygota</taxon>
        <taxon>Neoptera</taxon>
        <taxon>Paraneoptera</taxon>
        <taxon>Hemiptera</taxon>
        <taxon>Auchenorrhyncha</taxon>
        <taxon>Membracoidea</taxon>
        <taxon>Cicadellidae</taxon>
        <taxon>Cicadellinae</taxon>
        <taxon>Cicadellini</taxon>
        <taxon>Graphocephala</taxon>
    </lineage>
</organism>
<dbReference type="AlphaFoldDB" id="A0A1B6KHX8"/>
<evidence type="ECO:0000259" key="1">
    <source>
        <dbReference type="PROSITE" id="PS50835"/>
    </source>
</evidence>
<dbReference type="InterPro" id="IPR003599">
    <property type="entry name" value="Ig_sub"/>
</dbReference>
<dbReference type="PANTHER" id="PTHR23278">
    <property type="entry name" value="SIDESTEP PROTEIN"/>
    <property type="match status" value="1"/>
</dbReference>
<dbReference type="Pfam" id="PF13927">
    <property type="entry name" value="Ig_3"/>
    <property type="match status" value="1"/>
</dbReference>
<dbReference type="SMART" id="SM00408">
    <property type="entry name" value="IGc2"/>
    <property type="match status" value="1"/>
</dbReference>
<name>A0A1B6KHX8_9HEMI</name>
<accession>A0A1B6KHX8</accession>
<reference evidence="2" key="1">
    <citation type="submission" date="2015-11" db="EMBL/GenBank/DDBJ databases">
        <title>De novo transcriptome assembly of four potential Pierce s Disease insect vectors from Arizona vineyards.</title>
        <authorList>
            <person name="Tassone E.E."/>
        </authorList>
    </citation>
    <scope>NUCLEOTIDE SEQUENCE</scope>
</reference>
<protein>
    <recommendedName>
        <fullName evidence="1">Ig-like domain-containing protein</fullName>
    </recommendedName>
</protein>
<proteinExistence type="predicted"/>
<dbReference type="InterPro" id="IPR013783">
    <property type="entry name" value="Ig-like_fold"/>
</dbReference>
<feature type="domain" description="Ig-like" evidence="1">
    <location>
        <begin position="56"/>
        <end position="141"/>
    </location>
</feature>
<dbReference type="InterPro" id="IPR036179">
    <property type="entry name" value="Ig-like_dom_sf"/>
</dbReference>
<feature type="non-terminal residue" evidence="2">
    <location>
        <position position="1"/>
    </location>
</feature>
<dbReference type="PROSITE" id="PS50835">
    <property type="entry name" value="IG_LIKE"/>
    <property type="match status" value="1"/>
</dbReference>
<dbReference type="PANTHER" id="PTHR23278:SF19">
    <property type="entry name" value="OBSCURIN"/>
    <property type="match status" value="1"/>
</dbReference>
<dbReference type="EMBL" id="GEBQ01028962">
    <property type="protein sequence ID" value="JAT11015.1"/>
    <property type="molecule type" value="Transcribed_RNA"/>
</dbReference>
<sequence length="170" mass="18789">PAREVSSIEGNVTTSTVRLRPDKVDHGTKLSCRATNPRVPNKALEASWTLDVHFVPENEVVLVSADNSSMVKEGMTISLECRVKANPPADKVSWLHDGNDVQSGMDYQVLVNNTLILFFVTRKNSGEYSCWAQNAEGDSRSPPFLLDVKYTPKCKSTEQQLYGTSRTEAA</sequence>
<dbReference type="Gene3D" id="2.60.40.10">
    <property type="entry name" value="Immunoglobulins"/>
    <property type="match status" value="2"/>
</dbReference>
<dbReference type="SMART" id="SM00409">
    <property type="entry name" value="IG"/>
    <property type="match status" value="1"/>
</dbReference>
<gene>
    <name evidence="2" type="ORF">g.2041</name>
</gene>
<feature type="non-terminal residue" evidence="2">
    <location>
        <position position="170"/>
    </location>
</feature>
<dbReference type="InterPro" id="IPR007110">
    <property type="entry name" value="Ig-like_dom"/>
</dbReference>